<dbReference type="Pfam" id="PF02561">
    <property type="entry name" value="FliS"/>
    <property type="match status" value="1"/>
</dbReference>
<keyword evidence="8" id="KW-1185">Reference proteome</keyword>
<keyword evidence="7" id="KW-0969">Cilium</keyword>
<dbReference type="Gene3D" id="1.20.120.340">
    <property type="entry name" value="Flagellar protein FliS"/>
    <property type="match status" value="1"/>
</dbReference>
<dbReference type="RefSeq" id="WP_239078246.1">
    <property type="nucleotide sequence ID" value="NZ_WOFE01000001.1"/>
</dbReference>
<dbReference type="Proteomes" id="UP001195660">
    <property type="component" value="Unassembled WGS sequence"/>
</dbReference>
<proteinExistence type="inferred from homology"/>
<keyword evidence="7" id="KW-0282">Flagellum</keyword>
<dbReference type="SUPFAM" id="SSF101116">
    <property type="entry name" value="Flagellar export chaperone FliS"/>
    <property type="match status" value="1"/>
</dbReference>
<dbReference type="NCBIfam" id="TIGR00208">
    <property type="entry name" value="fliS"/>
    <property type="match status" value="1"/>
</dbReference>
<name>A0ABS2C9R3_9NEIS</name>
<keyword evidence="7" id="KW-0966">Cell projection</keyword>
<dbReference type="PIRSF" id="PIRSF039090">
    <property type="entry name" value="Flis"/>
    <property type="match status" value="1"/>
</dbReference>
<evidence type="ECO:0000256" key="6">
    <source>
        <dbReference type="PIRNR" id="PIRNR039090"/>
    </source>
</evidence>
<keyword evidence="4 6" id="KW-1005">Bacterial flagellum biogenesis</keyword>
<evidence type="ECO:0000256" key="3">
    <source>
        <dbReference type="ARBA" id="ARBA00022490"/>
    </source>
</evidence>
<dbReference type="PANTHER" id="PTHR34773:SF1">
    <property type="entry name" value="FLAGELLAR SECRETION CHAPERONE FLIS"/>
    <property type="match status" value="1"/>
</dbReference>
<comment type="caution">
    <text evidence="7">The sequence shown here is derived from an EMBL/GenBank/DDBJ whole genome shotgun (WGS) entry which is preliminary data.</text>
</comment>
<accession>A0ABS2C9R3</accession>
<reference evidence="7 8" key="1">
    <citation type="submission" date="2019-11" db="EMBL/GenBank/DDBJ databases">
        <title>Novel Deefgea species.</title>
        <authorList>
            <person name="Han J.-H."/>
        </authorList>
    </citation>
    <scope>NUCLEOTIDE SEQUENCE [LARGE SCALE GENOMIC DNA]</scope>
    <source>
        <strain evidence="7 8">LMG 24817</strain>
    </source>
</reference>
<sequence>MLANKRALSAYGSESLDHQVESASPHRLVVMLFDGVIKAINLAKFHLQQGNIAEKGKAITKAIAIVEEGLRISLDKNVGGELAENLDSLYEYAAHQLLMANLRNDETLLDQVLQLLNELKSAWASIDPAAQANTGDAADVAKSILSYGRV</sequence>
<evidence type="ECO:0000256" key="4">
    <source>
        <dbReference type="ARBA" id="ARBA00022795"/>
    </source>
</evidence>
<comment type="similarity">
    <text evidence="2 6">Belongs to the FliS family.</text>
</comment>
<keyword evidence="3 6" id="KW-0963">Cytoplasm</keyword>
<dbReference type="EMBL" id="WOFE01000001">
    <property type="protein sequence ID" value="MBM5570875.1"/>
    <property type="molecule type" value="Genomic_DNA"/>
</dbReference>
<dbReference type="CDD" id="cd16098">
    <property type="entry name" value="FliS"/>
    <property type="match status" value="1"/>
</dbReference>
<gene>
    <name evidence="7" type="primary">fliS</name>
    <name evidence="7" type="ORF">GM173_04690</name>
</gene>
<organism evidence="7 8">
    <name type="scientific">Deefgea chitinilytica</name>
    <dbReference type="NCBI Taxonomy" id="570276"/>
    <lineage>
        <taxon>Bacteria</taxon>
        <taxon>Pseudomonadati</taxon>
        <taxon>Pseudomonadota</taxon>
        <taxon>Betaproteobacteria</taxon>
        <taxon>Neisseriales</taxon>
        <taxon>Chitinibacteraceae</taxon>
        <taxon>Deefgea</taxon>
    </lineage>
</organism>
<evidence type="ECO:0000256" key="2">
    <source>
        <dbReference type="ARBA" id="ARBA00008787"/>
    </source>
</evidence>
<evidence type="ECO:0000256" key="1">
    <source>
        <dbReference type="ARBA" id="ARBA00004514"/>
    </source>
</evidence>
<evidence type="ECO:0000313" key="8">
    <source>
        <dbReference type="Proteomes" id="UP001195660"/>
    </source>
</evidence>
<dbReference type="InterPro" id="IPR036584">
    <property type="entry name" value="FliS_sf"/>
</dbReference>
<protein>
    <recommendedName>
        <fullName evidence="6">Flagellar secretion chaperone FliS</fullName>
    </recommendedName>
</protein>
<evidence type="ECO:0000256" key="5">
    <source>
        <dbReference type="ARBA" id="ARBA00023186"/>
    </source>
</evidence>
<dbReference type="InterPro" id="IPR003713">
    <property type="entry name" value="FliS"/>
</dbReference>
<dbReference type="PANTHER" id="PTHR34773">
    <property type="entry name" value="FLAGELLAR SECRETION CHAPERONE FLIS"/>
    <property type="match status" value="1"/>
</dbReference>
<comment type="subcellular location">
    <subcellularLocation>
        <location evidence="1 6">Cytoplasm</location>
        <location evidence="1 6">Cytosol</location>
    </subcellularLocation>
</comment>
<evidence type="ECO:0000313" key="7">
    <source>
        <dbReference type="EMBL" id="MBM5570875.1"/>
    </source>
</evidence>
<keyword evidence="5" id="KW-0143">Chaperone</keyword>